<dbReference type="PANTHER" id="PTHR37423">
    <property type="entry name" value="SOLUBLE LYTIC MUREIN TRANSGLYCOSYLASE-RELATED"/>
    <property type="match status" value="1"/>
</dbReference>
<dbReference type="InterPro" id="IPR023346">
    <property type="entry name" value="Lysozyme-like_dom_sf"/>
</dbReference>
<proteinExistence type="inferred from homology"/>
<feature type="compositionally biased region" description="Polar residues" evidence="2">
    <location>
        <begin position="474"/>
        <end position="486"/>
    </location>
</feature>
<organism evidence="5 6">
    <name type="scientific">Candidatus Methylopumilus turicensis</name>
    <dbReference type="NCBI Taxonomy" id="1581680"/>
    <lineage>
        <taxon>Bacteria</taxon>
        <taxon>Pseudomonadati</taxon>
        <taxon>Pseudomonadota</taxon>
        <taxon>Betaproteobacteria</taxon>
        <taxon>Nitrosomonadales</taxon>
        <taxon>Methylophilaceae</taxon>
        <taxon>Candidatus Methylopumilus</taxon>
    </lineage>
</organism>
<dbReference type="SUPFAM" id="SSF53955">
    <property type="entry name" value="Lysozyme-like"/>
    <property type="match status" value="1"/>
</dbReference>
<evidence type="ECO:0000256" key="3">
    <source>
        <dbReference type="SAM" id="SignalP"/>
    </source>
</evidence>
<feature type="compositionally biased region" description="Basic residues" evidence="2">
    <location>
        <begin position="510"/>
        <end position="523"/>
    </location>
</feature>
<evidence type="ECO:0000313" key="6">
    <source>
        <dbReference type="Proteomes" id="UP000056322"/>
    </source>
</evidence>
<dbReference type="PANTHER" id="PTHR37423:SF2">
    <property type="entry name" value="MEMBRANE-BOUND LYTIC MUREIN TRANSGLYCOSYLASE C"/>
    <property type="match status" value="1"/>
</dbReference>
<dbReference type="GO" id="GO:0008933">
    <property type="term" value="F:peptidoglycan lytic transglycosylase activity"/>
    <property type="evidence" value="ECO:0007669"/>
    <property type="project" value="InterPro"/>
</dbReference>
<dbReference type="InterPro" id="IPR008258">
    <property type="entry name" value="Transglycosylase_SLT_dom_1"/>
</dbReference>
<dbReference type="InterPro" id="IPR036779">
    <property type="entry name" value="LysM_dom_sf"/>
</dbReference>
<dbReference type="Pfam" id="PF01476">
    <property type="entry name" value="LysM"/>
    <property type="match status" value="2"/>
</dbReference>
<dbReference type="AlphaFoldDB" id="A0A0B7IZW9"/>
<dbReference type="KEGG" id="mbac:BN1209_1016"/>
<evidence type="ECO:0000256" key="1">
    <source>
        <dbReference type="ARBA" id="ARBA00007734"/>
    </source>
</evidence>
<dbReference type="GO" id="GO:0016020">
    <property type="term" value="C:membrane"/>
    <property type="evidence" value="ECO:0007669"/>
    <property type="project" value="InterPro"/>
</dbReference>
<name>A0A0B7IZW9_9PROT</name>
<dbReference type="RefSeq" id="WP_045751232.1">
    <property type="nucleotide sequence ID" value="NZ_LN794158.1"/>
</dbReference>
<dbReference type="Proteomes" id="UP000056322">
    <property type="component" value="Chromosome 1"/>
</dbReference>
<gene>
    <name evidence="5" type="ORF">BN1209_1016</name>
</gene>
<dbReference type="InterPro" id="IPR018392">
    <property type="entry name" value="LysM"/>
</dbReference>
<dbReference type="Pfam" id="PF01464">
    <property type="entry name" value="SLT"/>
    <property type="match status" value="1"/>
</dbReference>
<dbReference type="STRING" id="1581680.BN1209_1016"/>
<dbReference type="OrthoDB" id="9815002at2"/>
<dbReference type="SUPFAM" id="SSF54106">
    <property type="entry name" value="LysM domain"/>
    <property type="match status" value="2"/>
</dbReference>
<dbReference type="HOGENOM" id="CLU_009520_1_5_4"/>
<reference evidence="6" key="1">
    <citation type="submission" date="2014-12" db="EMBL/GenBank/DDBJ databases">
        <authorList>
            <person name="Salcher M.M."/>
        </authorList>
    </citation>
    <scope>NUCLEOTIDE SEQUENCE [LARGE SCALE GENOMIC DNA]</scope>
    <source>
        <strain evidence="6">MMS-10A-171</strain>
    </source>
</reference>
<feature type="region of interest" description="Disordered" evidence="2">
    <location>
        <begin position="474"/>
        <end position="523"/>
    </location>
</feature>
<dbReference type="EMBL" id="LN794158">
    <property type="protein sequence ID" value="CEN56057.1"/>
    <property type="molecule type" value="Genomic_DNA"/>
</dbReference>
<dbReference type="PROSITE" id="PS00922">
    <property type="entry name" value="TRANSGLYCOSYLASE"/>
    <property type="match status" value="1"/>
</dbReference>
<feature type="domain" description="LysM" evidence="4">
    <location>
        <begin position="354"/>
        <end position="398"/>
    </location>
</feature>
<dbReference type="CDD" id="cd00118">
    <property type="entry name" value="LysM"/>
    <property type="match status" value="1"/>
</dbReference>
<keyword evidence="6" id="KW-1185">Reference proteome</keyword>
<sequence length="523" mass="58623">MLVRSSVKSLLFLALLLVTNVDAETNVEGDYIVILESNVPNREALDPSFNITPNSQLDPVLNYLPDALSYQPSAGIEKGAADLRQRIISGYTMPELNSSYTGAHEAWYASRPDYMKRMIGRSQRYLYHIVVEVEKRGMPSEIALLPMVESAFNPVANSRSKASGIWQFMPATGKHFGLKQDWWVDNRRDVTAATSAALTYLQKLHGMFGNWDLALAAYNAGEGTVQRAIDRNRKKGLPTDYASLSLPDETKNYVPKLQAIKNIMRQPEVYGLNIDKIPNRPYFTKVIAPEQIDAKLAASLAEISYEEFISLNPEYNRPVITETGNAHEILLPVSAANTFKLNLANYDKPLVSWQTYHTKRGERMDKIAQKFGINVSQLREINDIPNNKKINGAQPILVPLGNKSNESSTIDINSALNSTTADVIENTNENKTHTVKPKETLTAIGRQYQVSVKSLMAYNQMKSPNVKIGQTINIPNSDFINQPHQQKQNEKSTVRNKHSIKTSGHEKRATKSSSYKKIKKQDV</sequence>
<dbReference type="SMART" id="SM00257">
    <property type="entry name" value="LysM"/>
    <property type="match status" value="2"/>
</dbReference>
<comment type="similarity">
    <text evidence="1">Belongs to the transglycosylase Slt family.</text>
</comment>
<accession>A0A0B7IZW9</accession>
<dbReference type="Gene3D" id="1.10.530.10">
    <property type="match status" value="1"/>
</dbReference>
<dbReference type="InterPro" id="IPR000189">
    <property type="entry name" value="Transglyc_AS"/>
</dbReference>
<dbReference type="Gene3D" id="3.10.350.10">
    <property type="entry name" value="LysM domain"/>
    <property type="match status" value="2"/>
</dbReference>
<feature type="signal peptide" evidence="3">
    <location>
        <begin position="1"/>
        <end position="23"/>
    </location>
</feature>
<evidence type="ECO:0000313" key="5">
    <source>
        <dbReference type="EMBL" id="CEN56057.1"/>
    </source>
</evidence>
<feature type="chain" id="PRO_5002117118" evidence="3">
    <location>
        <begin position="24"/>
        <end position="523"/>
    </location>
</feature>
<feature type="domain" description="LysM" evidence="4">
    <location>
        <begin position="431"/>
        <end position="474"/>
    </location>
</feature>
<dbReference type="CDD" id="cd16894">
    <property type="entry name" value="MltD-like"/>
    <property type="match status" value="1"/>
</dbReference>
<dbReference type="PROSITE" id="PS51782">
    <property type="entry name" value="LYSM"/>
    <property type="match status" value="2"/>
</dbReference>
<keyword evidence="3" id="KW-0732">Signal</keyword>
<protein>
    <submittedName>
        <fullName evidence="5">Lytic transglycosylase catalytic</fullName>
    </submittedName>
</protein>
<evidence type="ECO:0000256" key="2">
    <source>
        <dbReference type="SAM" id="MobiDB-lite"/>
    </source>
</evidence>
<dbReference type="GO" id="GO:0000270">
    <property type="term" value="P:peptidoglycan metabolic process"/>
    <property type="evidence" value="ECO:0007669"/>
    <property type="project" value="InterPro"/>
</dbReference>
<evidence type="ECO:0000259" key="4">
    <source>
        <dbReference type="PROSITE" id="PS51782"/>
    </source>
</evidence>